<dbReference type="PANTHER" id="PTHR12659:SF7">
    <property type="entry name" value="CROSSVEINLESS C, ISOFORM C"/>
    <property type="match status" value="1"/>
</dbReference>
<dbReference type="OrthoDB" id="10003330at2759"/>
<dbReference type="GO" id="GO:0035023">
    <property type="term" value="P:regulation of Rho protein signal transduction"/>
    <property type="evidence" value="ECO:0007669"/>
    <property type="project" value="TreeGrafter"/>
</dbReference>
<proteinExistence type="predicted"/>
<dbReference type="CDD" id="cd00159">
    <property type="entry name" value="RhoGAP"/>
    <property type="match status" value="1"/>
</dbReference>
<evidence type="ECO:0000259" key="1">
    <source>
        <dbReference type="PROSITE" id="PS50238"/>
    </source>
</evidence>
<dbReference type="GO" id="GO:0030036">
    <property type="term" value="P:actin cytoskeleton organization"/>
    <property type="evidence" value="ECO:0007669"/>
    <property type="project" value="TreeGrafter"/>
</dbReference>
<evidence type="ECO:0000313" key="2">
    <source>
        <dbReference type="EMBL" id="CAD7656300.1"/>
    </source>
</evidence>
<dbReference type="GO" id="GO:0007165">
    <property type="term" value="P:signal transduction"/>
    <property type="evidence" value="ECO:0007669"/>
    <property type="project" value="InterPro"/>
</dbReference>
<dbReference type="AlphaFoldDB" id="A0A7R9QRY6"/>
<dbReference type="SUPFAM" id="SSF55961">
    <property type="entry name" value="Bet v1-like"/>
    <property type="match status" value="1"/>
</dbReference>
<accession>A0A7R9QRY6</accession>
<gene>
    <name evidence="2" type="ORF">ONB1V03_LOCUS12939</name>
</gene>
<organism evidence="2">
    <name type="scientific">Oppiella nova</name>
    <dbReference type="NCBI Taxonomy" id="334625"/>
    <lineage>
        <taxon>Eukaryota</taxon>
        <taxon>Metazoa</taxon>
        <taxon>Ecdysozoa</taxon>
        <taxon>Arthropoda</taxon>
        <taxon>Chelicerata</taxon>
        <taxon>Arachnida</taxon>
        <taxon>Acari</taxon>
        <taxon>Acariformes</taxon>
        <taxon>Sarcoptiformes</taxon>
        <taxon>Oribatida</taxon>
        <taxon>Brachypylina</taxon>
        <taxon>Oppioidea</taxon>
        <taxon>Oppiidae</taxon>
        <taxon>Oppiella</taxon>
    </lineage>
</organism>
<evidence type="ECO:0000313" key="3">
    <source>
        <dbReference type="Proteomes" id="UP000728032"/>
    </source>
</evidence>
<dbReference type="Proteomes" id="UP000728032">
    <property type="component" value="Unassembled WGS sequence"/>
</dbReference>
<dbReference type="InterPro" id="IPR000198">
    <property type="entry name" value="RhoGAP_dom"/>
</dbReference>
<dbReference type="PROSITE" id="PS50238">
    <property type="entry name" value="RHOGAP"/>
    <property type="match status" value="1"/>
</dbReference>
<sequence length="283" mass="32170">MSLRDEAQNGSAVDFSNVCVYDIADVTKLWFREIVDQNSKKPKQLLSQQIITSFKQNKKEFTLCAIPDIQRCVLQIILRFLALISSHSDVNQMNSHNLAICWTPSLCECDGDQQLFDAQKCLEFCIDSCPTLFIISVNTYSLSSPDTDCPLPHKHEATAVVECGPNDILNRILYERHSIDPTIIEWSISEELSTNSDTFIMRLQSSAFLPIKTIVIERKWRINSLNNIEIIESGYLYESRWSVSAQGEGRTLVAHMISLDLRILSKINIETKLDQFLKPGPNP</sequence>
<dbReference type="Pfam" id="PF00620">
    <property type="entry name" value="RhoGAP"/>
    <property type="match status" value="1"/>
</dbReference>
<dbReference type="SUPFAM" id="SSF48350">
    <property type="entry name" value="GTPase activation domain, GAP"/>
    <property type="match status" value="1"/>
</dbReference>
<keyword evidence="3" id="KW-1185">Reference proteome</keyword>
<dbReference type="InterPro" id="IPR008936">
    <property type="entry name" value="Rho_GTPase_activation_prot"/>
</dbReference>
<dbReference type="PANTHER" id="PTHR12659">
    <property type="entry name" value="RHO-TYPE GTPASE ACTIVATING PROTEIN"/>
    <property type="match status" value="1"/>
</dbReference>
<feature type="domain" description="Rho-GAP" evidence="1">
    <location>
        <begin position="1"/>
        <end position="133"/>
    </location>
</feature>
<protein>
    <recommendedName>
        <fullName evidence="1">Rho-GAP domain-containing protein</fullName>
    </recommendedName>
</protein>
<dbReference type="GO" id="GO:0005096">
    <property type="term" value="F:GTPase activator activity"/>
    <property type="evidence" value="ECO:0007669"/>
    <property type="project" value="TreeGrafter"/>
</dbReference>
<name>A0A7R9QRY6_9ACAR</name>
<dbReference type="Gene3D" id="3.30.530.20">
    <property type="match status" value="1"/>
</dbReference>
<dbReference type="InterPro" id="IPR023393">
    <property type="entry name" value="START-like_dom_sf"/>
</dbReference>
<dbReference type="EMBL" id="OC925720">
    <property type="protein sequence ID" value="CAD7656300.1"/>
    <property type="molecule type" value="Genomic_DNA"/>
</dbReference>
<dbReference type="EMBL" id="CAJPVJ010010895">
    <property type="protein sequence ID" value="CAG2173487.1"/>
    <property type="molecule type" value="Genomic_DNA"/>
</dbReference>
<reference evidence="2" key="1">
    <citation type="submission" date="2020-11" db="EMBL/GenBank/DDBJ databases">
        <authorList>
            <person name="Tran Van P."/>
        </authorList>
    </citation>
    <scope>NUCLEOTIDE SEQUENCE</scope>
</reference>
<dbReference type="Gene3D" id="1.10.555.10">
    <property type="entry name" value="Rho GTPase activation protein"/>
    <property type="match status" value="1"/>
</dbReference>
<dbReference type="SMART" id="SM00324">
    <property type="entry name" value="RhoGAP"/>
    <property type="match status" value="1"/>
</dbReference>